<reference evidence="13" key="1">
    <citation type="submission" date="2022-01" db="EMBL/GenBank/DDBJ databases">
        <title>Genome Sequence Resource for Two Populations of Ditylenchus destructor, the Migratory Endoparasitic Phytonematode.</title>
        <authorList>
            <person name="Zhang H."/>
            <person name="Lin R."/>
            <person name="Xie B."/>
        </authorList>
    </citation>
    <scope>NUCLEOTIDE SEQUENCE</scope>
    <source>
        <strain evidence="13">BazhouSP</strain>
    </source>
</reference>
<feature type="region of interest" description="Disordered" evidence="10">
    <location>
        <begin position="703"/>
        <end position="736"/>
    </location>
</feature>
<evidence type="ECO:0000256" key="2">
    <source>
        <dbReference type="ARBA" id="ARBA00022475"/>
    </source>
</evidence>
<name>A0AAD4NGL9_9BILA</name>
<feature type="domain" description="G-protein coupled receptors family 1 profile" evidence="12">
    <location>
        <begin position="211"/>
        <end position="832"/>
    </location>
</feature>
<comment type="similarity">
    <text evidence="9">Belongs to the G-protein coupled receptor 1 family.</text>
</comment>
<feature type="transmembrane region" description="Helical" evidence="11">
    <location>
        <begin position="269"/>
        <end position="290"/>
    </location>
</feature>
<evidence type="ECO:0000256" key="7">
    <source>
        <dbReference type="ARBA" id="ARBA00023170"/>
    </source>
</evidence>
<evidence type="ECO:0000256" key="10">
    <source>
        <dbReference type="SAM" id="MobiDB-lite"/>
    </source>
</evidence>
<evidence type="ECO:0000256" key="8">
    <source>
        <dbReference type="ARBA" id="ARBA00023224"/>
    </source>
</evidence>
<dbReference type="GO" id="GO:0030425">
    <property type="term" value="C:dendrite"/>
    <property type="evidence" value="ECO:0007669"/>
    <property type="project" value="TreeGrafter"/>
</dbReference>
<keyword evidence="8 9" id="KW-0807">Transducer</keyword>
<dbReference type="Gene3D" id="1.20.1070.10">
    <property type="entry name" value="Rhodopsin 7-helix transmembrane proteins"/>
    <property type="match status" value="2"/>
</dbReference>
<evidence type="ECO:0000313" key="14">
    <source>
        <dbReference type="Proteomes" id="UP001201812"/>
    </source>
</evidence>
<dbReference type="PANTHER" id="PTHR24247:SF265">
    <property type="entry name" value="MUSCARINIC ACETYLCHOLINE RECEPTOR DM1"/>
    <property type="match status" value="1"/>
</dbReference>
<keyword evidence="4 11" id="KW-1133">Transmembrane helix</keyword>
<feature type="region of interest" description="Disordered" evidence="10">
    <location>
        <begin position="590"/>
        <end position="611"/>
    </location>
</feature>
<evidence type="ECO:0000256" key="6">
    <source>
        <dbReference type="ARBA" id="ARBA00023136"/>
    </source>
</evidence>
<dbReference type="GO" id="GO:0007197">
    <property type="term" value="P:adenylate cyclase-inhibiting G protein-coupled acetylcholine receptor signaling pathway"/>
    <property type="evidence" value="ECO:0007669"/>
    <property type="project" value="TreeGrafter"/>
</dbReference>
<protein>
    <submittedName>
        <fullName evidence="13">7 transmembrane receptor (Rhodopsin family) domain-containing protein</fullName>
    </submittedName>
</protein>
<organism evidence="13 14">
    <name type="scientific">Ditylenchus destructor</name>
    <dbReference type="NCBI Taxonomy" id="166010"/>
    <lineage>
        <taxon>Eukaryota</taxon>
        <taxon>Metazoa</taxon>
        <taxon>Ecdysozoa</taxon>
        <taxon>Nematoda</taxon>
        <taxon>Chromadorea</taxon>
        <taxon>Rhabditida</taxon>
        <taxon>Tylenchina</taxon>
        <taxon>Tylenchomorpha</taxon>
        <taxon>Sphaerularioidea</taxon>
        <taxon>Anguinidae</taxon>
        <taxon>Anguininae</taxon>
        <taxon>Ditylenchus</taxon>
    </lineage>
</organism>
<keyword evidence="2" id="KW-1003">Cell membrane</keyword>
<dbReference type="PROSITE" id="PS00237">
    <property type="entry name" value="G_PROTEIN_RECEP_F1_1"/>
    <property type="match status" value="1"/>
</dbReference>
<dbReference type="PRINTS" id="PR00237">
    <property type="entry name" value="GPCRRHODOPSN"/>
</dbReference>
<evidence type="ECO:0000256" key="11">
    <source>
        <dbReference type="SAM" id="Phobius"/>
    </source>
</evidence>
<feature type="region of interest" description="Disordered" evidence="10">
    <location>
        <begin position="749"/>
        <end position="774"/>
    </location>
</feature>
<dbReference type="GO" id="GO:0004993">
    <property type="term" value="F:G protein-coupled serotonin receptor activity"/>
    <property type="evidence" value="ECO:0007669"/>
    <property type="project" value="TreeGrafter"/>
</dbReference>
<evidence type="ECO:0000256" key="9">
    <source>
        <dbReference type="RuleBase" id="RU000688"/>
    </source>
</evidence>
<evidence type="ECO:0000256" key="3">
    <source>
        <dbReference type="ARBA" id="ARBA00022692"/>
    </source>
</evidence>
<feature type="compositionally biased region" description="Basic and acidic residues" evidence="10">
    <location>
        <begin position="754"/>
        <end position="774"/>
    </location>
</feature>
<comment type="subcellular location">
    <subcellularLocation>
        <location evidence="1">Cell membrane</location>
        <topology evidence="1">Multi-pass membrane protein</topology>
    </subcellularLocation>
</comment>
<feature type="transmembrane region" description="Helical" evidence="11">
    <location>
        <begin position="12"/>
        <end position="40"/>
    </location>
</feature>
<keyword evidence="5 9" id="KW-0297">G-protein coupled receptor</keyword>
<dbReference type="GO" id="GO:0005886">
    <property type="term" value="C:plasma membrane"/>
    <property type="evidence" value="ECO:0007669"/>
    <property type="project" value="UniProtKB-SubCell"/>
</dbReference>
<dbReference type="GO" id="GO:0045202">
    <property type="term" value="C:synapse"/>
    <property type="evidence" value="ECO:0007669"/>
    <property type="project" value="TreeGrafter"/>
</dbReference>
<keyword evidence="6 11" id="KW-0472">Membrane</keyword>
<feature type="region of interest" description="Disordered" evidence="10">
    <location>
        <begin position="629"/>
        <end position="651"/>
    </location>
</feature>
<feature type="transmembrane region" description="Helical" evidence="11">
    <location>
        <begin position="311"/>
        <end position="331"/>
    </location>
</feature>
<feature type="transmembrane region" description="Helical" evidence="11">
    <location>
        <begin position="231"/>
        <end position="257"/>
    </location>
</feature>
<dbReference type="PRINTS" id="PR00243">
    <property type="entry name" value="MUSCARINICR"/>
</dbReference>
<feature type="transmembrane region" description="Helical" evidence="11">
    <location>
        <begin position="363"/>
        <end position="385"/>
    </location>
</feature>
<feature type="transmembrane region" description="Helical" evidence="11">
    <location>
        <begin position="194"/>
        <end position="219"/>
    </location>
</feature>
<feature type="transmembrane region" description="Helical" evidence="11">
    <location>
        <begin position="777"/>
        <end position="795"/>
    </location>
</feature>
<evidence type="ECO:0000259" key="12">
    <source>
        <dbReference type="PROSITE" id="PS50262"/>
    </source>
</evidence>
<dbReference type="InterPro" id="IPR000276">
    <property type="entry name" value="GPCR_Rhodpsn"/>
</dbReference>
<dbReference type="Proteomes" id="UP001201812">
    <property type="component" value="Unassembled WGS sequence"/>
</dbReference>
<feature type="compositionally biased region" description="Polar residues" evidence="10">
    <location>
        <begin position="633"/>
        <end position="648"/>
    </location>
</feature>
<proteinExistence type="inferred from homology"/>
<keyword evidence="14" id="KW-1185">Reference proteome</keyword>
<dbReference type="GO" id="GO:0007187">
    <property type="term" value="P:G protein-coupled receptor signaling pathway, coupled to cyclic nucleotide second messenger"/>
    <property type="evidence" value="ECO:0007669"/>
    <property type="project" value="TreeGrafter"/>
</dbReference>
<feature type="compositionally biased region" description="Polar residues" evidence="10">
    <location>
        <begin position="714"/>
        <end position="736"/>
    </location>
</feature>
<keyword evidence="7 9" id="KW-0675">Receptor</keyword>
<dbReference type="AlphaFoldDB" id="A0AAD4NGL9"/>
<gene>
    <name evidence="13" type="ORF">DdX_00223</name>
</gene>
<dbReference type="PROSITE" id="PS50262">
    <property type="entry name" value="G_PROTEIN_RECEP_F1_2"/>
    <property type="match status" value="1"/>
</dbReference>
<keyword evidence="3 9" id="KW-0812">Transmembrane</keyword>
<dbReference type="PANTHER" id="PTHR24247">
    <property type="entry name" value="5-HYDROXYTRYPTAMINE RECEPTOR"/>
    <property type="match status" value="1"/>
</dbReference>
<accession>A0AAD4NGL9</accession>
<comment type="caution">
    <text evidence="13">The sequence shown here is derived from an EMBL/GenBank/DDBJ whole genome shotgun (WGS) entry which is preliminary data.</text>
</comment>
<dbReference type="EMBL" id="JAKKPZ010000001">
    <property type="protein sequence ID" value="KAI1728072.1"/>
    <property type="molecule type" value="Genomic_DNA"/>
</dbReference>
<evidence type="ECO:0000256" key="5">
    <source>
        <dbReference type="ARBA" id="ARBA00023040"/>
    </source>
</evidence>
<evidence type="ECO:0000256" key="4">
    <source>
        <dbReference type="ARBA" id="ARBA00022989"/>
    </source>
</evidence>
<dbReference type="InterPro" id="IPR017452">
    <property type="entry name" value="GPCR_Rhodpsn_7TM"/>
</dbReference>
<dbReference type="Pfam" id="PF00001">
    <property type="entry name" value="7tm_1"/>
    <property type="match status" value="2"/>
</dbReference>
<dbReference type="InterPro" id="IPR000995">
    <property type="entry name" value="Musac_Ach_rcpt"/>
</dbReference>
<evidence type="ECO:0000256" key="1">
    <source>
        <dbReference type="ARBA" id="ARBA00004651"/>
    </source>
</evidence>
<dbReference type="SUPFAM" id="SSF81321">
    <property type="entry name" value="Family A G protein-coupled receptor-like"/>
    <property type="match status" value="1"/>
</dbReference>
<feature type="transmembrane region" description="Helical" evidence="11">
    <location>
        <begin position="815"/>
        <end position="835"/>
    </location>
</feature>
<dbReference type="GO" id="GO:0016907">
    <property type="term" value="F:G protein-coupled acetylcholine receptor activity"/>
    <property type="evidence" value="ECO:0007669"/>
    <property type="project" value="InterPro"/>
</dbReference>
<sequence length="869" mass="95872">MNKANYHNAEYIFTFVSAASVLPSSLICSSLLFLAFIHYASASTKNALWDHAEGYNVEASRTLYYRLKQAEEDDEEIPLVDREYTDLQNQEGNSAGSSVIQLVEQVLADMISKNSSSAAHPMISAVFTTTFLSTDDLRTSTISSTKLASFTRSIASTMFPPTTSVIPNAFLDDALQDGLDIDAEPMTSTAYGGVIPIIVVGLLFAFATTAGNLLVMISIRLDKQLQTISNYFLFSLAVADITIGIISIPLMTYYTAVQYWGIGYAACQFWLSVDYLMSNASVLNLLLISFDRYFSVTRPLTYRPRRTTRKALIMIAGTYILSAVLWPPWIIGWPYIEGKFTVEEGVCVVQFLALSGRNWATQLATVGTAIAAFYLPVTIMIILYYRVFRETKRRQEEFRRLQAGQFSPMQYGASSALHSLMLPLVRNVALPIIRGMGARAAAGAYPVSSSFGGAASVTSENAPASQPEIATSILKRQLFPFSDVDAKPTKPKGRLSWLKYCVGRTPEMQSEDSSDGIAQAMDDTSCTSSMYAAGSIRKPKHTSGNNLVNLEPEQVHITKADSTQSPLSSPLTAGNHLNGSCARFRTRVGGRFTNNIPDRGPESTETSPASNSLLRTYKVLIEYGSEGKRPSVRLSSCDQQSAALNGPTSKDIVEEPTDQCVLLKKKRHSAADVTTIGNGQVSTPIITKSNSANLRAESDILEIGSRSSAKRDSQNSTSSNLQFQNRQMNSNGRSNMCGTAVGTGIKHMSGSASLREEHIRKSEKERRKNERKQESKAAKTLSAILFAFIVTWTPYNVIVCWEAFFPNSIPDVLFTFSYCLCYVNSTINPLCYALCNARFRMTYMRILRCKNWKPGHKASLYRHAYLRRA</sequence>
<evidence type="ECO:0000313" key="13">
    <source>
        <dbReference type="EMBL" id="KAI1728072.1"/>
    </source>
</evidence>